<feature type="transmembrane region" description="Helical" evidence="5">
    <location>
        <begin position="114"/>
        <end position="139"/>
    </location>
</feature>
<dbReference type="PANTHER" id="PTHR11662:SF399">
    <property type="entry name" value="FI19708P1-RELATED"/>
    <property type="match status" value="1"/>
</dbReference>
<evidence type="ECO:0000256" key="3">
    <source>
        <dbReference type="ARBA" id="ARBA00022989"/>
    </source>
</evidence>
<comment type="caution">
    <text evidence="7">The sequence shown here is derived from an EMBL/GenBank/DDBJ whole genome shotgun (WGS) entry which is preliminary data.</text>
</comment>
<feature type="transmembrane region" description="Helical" evidence="5">
    <location>
        <begin position="151"/>
        <end position="171"/>
    </location>
</feature>
<dbReference type="Pfam" id="PF07690">
    <property type="entry name" value="MFS_1"/>
    <property type="match status" value="1"/>
</dbReference>
<comment type="subcellular location">
    <subcellularLocation>
        <location evidence="1">Membrane</location>
        <topology evidence="1">Multi-pass membrane protein</topology>
    </subcellularLocation>
</comment>
<feature type="transmembrane region" description="Helical" evidence="5">
    <location>
        <begin position="183"/>
        <end position="203"/>
    </location>
</feature>
<dbReference type="Gene3D" id="1.20.1250.20">
    <property type="entry name" value="MFS general substrate transporter like domains"/>
    <property type="match status" value="2"/>
</dbReference>
<dbReference type="EMBL" id="VSSQ01047668">
    <property type="protein sequence ID" value="MPN01670.1"/>
    <property type="molecule type" value="Genomic_DNA"/>
</dbReference>
<evidence type="ECO:0000259" key="6">
    <source>
        <dbReference type="PROSITE" id="PS50850"/>
    </source>
</evidence>
<dbReference type="PROSITE" id="PS50850">
    <property type="entry name" value="MFS"/>
    <property type="match status" value="1"/>
</dbReference>
<dbReference type="InterPro" id="IPR011701">
    <property type="entry name" value="MFS"/>
</dbReference>
<evidence type="ECO:0000256" key="4">
    <source>
        <dbReference type="ARBA" id="ARBA00023136"/>
    </source>
</evidence>
<gene>
    <name evidence="7" type="primary">lgoT_2</name>
    <name evidence="7" type="ORF">SDC9_148881</name>
</gene>
<dbReference type="GO" id="GO:0022857">
    <property type="term" value="F:transmembrane transporter activity"/>
    <property type="evidence" value="ECO:0007669"/>
    <property type="project" value="InterPro"/>
</dbReference>
<sequence>MAPSFGRFVYRWFNTNEKARGSAFLLGGVFFGPVVGPGLTVALMLAFGWRSVFIIFGVIGLILGLAWYLYATESPRQNKFVNKAEADFIEDGMQLSQKANEVAPWRTFLTSVQFWAVGIQFFVTDYIMYVFLAWLPLYLMEAQNFSLTKMGFAASLPWLALCITTFATGYASDKLIASGFSKYKVRTWSGILGLAICCITLYLGAVAKTPWMNVFWLTMSLGSLGLTFNASWAAGIDLGGKFSGSVSGWINFWGNLGGVAAPTLTAWIATTFGWQAAIVTTAAFAIVGIVAWLGVRPEKPLVLDVPVSTKTA</sequence>
<evidence type="ECO:0000256" key="1">
    <source>
        <dbReference type="ARBA" id="ARBA00004141"/>
    </source>
</evidence>
<organism evidence="7">
    <name type="scientific">bioreactor metagenome</name>
    <dbReference type="NCBI Taxonomy" id="1076179"/>
    <lineage>
        <taxon>unclassified sequences</taxon>
        <taxon>metagenomes</taxon>
        <taxon>ecological metagenomes</taxon>
    </lineage>
</organism>
<dbReference type="GO" id="GO:0016020">
    <property type="term" value="C:membrane"/>
    <property type="evidence" value="ECO:0007669"/>
    <property type="project" value="UniProtKB-SubCell"/>
</dbReference>
<keyword evidence="4 5" id="KW-0472">Membrane</keyword>
<proteinExistence type="predicted"/>
<dbReference type="InterPro" id="IPR050382">
    <property type="entry name" value="MFS_Na/Anion_cotransporter"/>
</dbReference>
<dbReference type="PANTHER" id="PTHR11662">
    <property type="entry name" value="SOLUTE CARRIER FAMILY 17"/>
    <property type="match status" value="1"/>
</dbReference>
<reference evidence="7" key="1">
    <citation type="submission" date="2019-08" db="EMBL/GenBank/DDBJ databases">
        <authorList>
            <person name="Kucharzyk K."/>
            <person name="Murdoch R.W."/>
            <person name="Higgins S."/>
            <person name="Loffler F."/>
        </authorList>
    </citation>
    <scope>NUCLEOTIDE SEQUENCE</scope>
</reference>
<feature type="transmembrane region" description="Helical" evidence="5">
    <location>
        <begin position="248"/>
        <end position="268"/>
    </location>
</feature>
<keyword evidence="2 5" id="KW-0812">Transmembrane</keyword>
<evidence type="ECO:0000256" key="5">
    <source>
        <dbReference type="SAM" id="Phobius"/>
    </source>
</evidence>
<feature type="transmembrane region" description="Helical" evidence="5">
    <location>
        <begin position="274"/>
        <end position="295"/>
    </location>
</feature>
<keyword evidence="3 5" id="KW-1133">Transmembrane helix</keyword>
<dbReference type="AlphaFoldDB" id="A0A645EK31"/>
<feature type="transmembrane region" description="Helical" evidence="5">
    <location>
        <begin position="52"/>
        <end position="70"/>
    </location>
</feature>
<dbReference type="InterPro" id="IPR036259">
    <property type="entry name" value="MFS_trans_sf"/>
</dbReference>
<evidence type="ECO:0000313" key="7">
    <source>
        <dbReference type="EMBL" id="MPN01670.1"/>
    </source>
</evidence>
<name>A0A645EK31_9ZZZZ</name>
<accession>A0A645EK31</accession>
<protein>
    <submittedName>
        <fullName evidence="7">Putative L-galactonate transporter</fullName>
    </submittedName>
</protein>
<evidence type="ECO:0000256" key="2">
    <source>
        <dbReference type="ARBA" id="ARBA00022692"/>
    </source>
</evidence>
<feature type="domain" description="Major facilitator superfamily (MFS) profile" evidence="6">
    <location>
        <begin position="1"/>
        <end position="300"/>
    </location>
</feature>
<dbReference type="InterPro" id="IPR020846">
    <property type="entry name" value="MFS_dom"/>
</dbReference>
<dbReference type="SUPFAM" id="SSF103473">
    <property type="entry name" value="MFS general substrate transporter"/>
    <property type="match status" value="1"/>
</dbReference>
<feature type="transmembrane region" description="Helical" evidence="5">
    <location>
        <begin position="215"/>
        <end position="236"/>
    </location>
</feature>
<feature type="transmembrane region" description="Helical" evidence="5">
    <location>
        <begin position="21"/>
        <end position="46"/>
    </location>
</feature>